<sequence length="73" mass="7938">MKRYGLSITRTLSVRRLVAGDVDAERILTPGCVLTEVRGSAGRSLRLVFPRYGYGCAEGLAIEARTVTRLIVG</sequence>
<reference evidence="1 2" key="2">
    <citation type="journal article" date="2014" name="J. Gen. Appl. Microbiol.">
        <title>The early diverging ascomycetous budding yeast Saitoella complicata has three histone deacetylases belonging to the Clr6, Hos2, and Rpd3 lineages.</title>
        <authorList>
            <person name="Nishida H."/>
            <person name="Matsumoto T."/>
            <person name="Kondo S."/>
            <person name="Hamamoto M."/>
            <person name="Yoshikawa H."/>
        </authorList>
    </citation>
    <scope>NUCLEOTIDE SEQUENCE [LARGE SCALE GENOMIC DNA]</scope>
    <source>
        <strain evidence="1 2">NRRL Y-17804</strain>
    </source>
</reference>
<organism evidence="1 2">
    <name type="scientific">Saitoella complicata (strain BCRC 22490 / CBS 7301 / JCM 7358 / NBRC 10748 / NRRL Y-17804)</name>
    <dbReference type="NCBI Taxonomy" id="698492"/>
    <lineage>
        <taxon>Eukaryota</taxon>
        <taxon>Fungi</taxon>
        <taxon>Dikarya</taxon>
        <taxon>Ascomycota</taxon>
        <taxon>Taphrinomycotina</taxon>
        <taxon>Taphrinomycotina incertae sedis</taxon>
        <taxon>Saitoella</taxon>
    </lineage>
</organism>
<reference evidence="1 2" key="1">
    <citation type="journal article" date="2011" name="J. Gen. Appl. Microbiol.">
        <title>Draft genome sequencing of the enigmatic yeast Saitoella complicata.</title>
        <authorList>
            <person name="Nishida H."/>
            <person name="Hamamoto M."/>
            <person name="Sugiyama J."/>
        </authorList>
    </citation>
    <scope>NUCLEOTIDE SEQUENCE [LARGE SCALE GENOMIC DNA]</scope>
    <source>
        <strain evidence="1 2">NRRL Y-17804</strain>
    </source>
</reference>
<evidence type="ECO:0000313" key="2">
    <source>
        <dbReference type="Proteomes" id="UP000033140"/>
    </source>
</evidence>
<proteinExistence type="predicted"/>
<dbReference type="EMBL" id="BACD03000071">
    <property type="protein sequence ID" value="GAO52493.1"/>
    <property type="molecule type" value="Genomic_DNA"/>
</dbReference>
<reference evidence="1 2" key="3">
    <citation type="journal article" date="2015" name="Genome Announc.">
        <title>Draft Genome Sequence of the Archiascomycetous Yeast Saitoella complicata.</title>
        <authorList>
            <person name="Yamauchi K."/>
            <person name="Kondo S."/>
            <person name="Hamamoto M."/>
            <person name="Takahashi Y."/>
            <person name="Ogura Y."/>
            <person name="Hayashi T."/>
            <person name="Nishida H."/>
        </authorList>
    </citation>
    <scope>NUCLEOTIDE SEQUENCE [LARGE SCALE GENOMIC DNA]</scope>
    <source>
        <strain evidence="1 2">NRRL Y-17804</strain>
    </source>
</reference>
<comment type="caution">
    <text evidence="1">The sequence shown here is derived from an EMBL/GenBank/DDBJ whole genome shotgun (WGS) entry which is preliminary data.</text>
</comment>
<dbReference type="AlphaFoldDB" id="A0A0E9NRT3"/>
<gene>
    <name evidence="1" type="ORF">G7K_6568-t1</name>
</gene>
<name>A0A0E9NRT3_SAICN</name>
<evidence type="ECO:0000313" key="1">
    <source>
        <dbReference type="EMBL" id="GAO52493.1"/>
    </source>
</evidence>
<keyword evidence="2" id="KW-1185">Reference proteome</keyword>
<accession>A0A0E9NRT3</accession>
<protein>
    <submittedName>
        <fullName evidence="1">Uncharacterized protein</fullName>
    </submittedName>
</protein>
<dbReference type="Proteomes" id="UP000033140">
    <property type="component" value="Unassembled WGS sequence"/>
</dbReference>